<gene>
    <name evidence="1" type="ORF">GSI_06872</name>
</gene>
<dbReference type="AlphaFoldDB" id="A0A2G8SAC7"/>
<comment type="caution">
    <text evidence="1">The sequence shown here is derived from an EMBL/GenBank/DDBJ whole genome shotgun (WGS) entry which is preliminary data.</text>
</comment>
<organism evidence="1 2">
    <name type="scientific">Ganoderma sinense ZZ0214-1</name>
    <dbReference type="NCBI Taxonomy" id="1077348"/>
    <lineage>
        <taxon>Eukaryota</taxon>
        <taxon>Fungi</taxon>
        <taxon>Dikarya</taxon>
        <taxon>Basidiomycota</taxon>
        <taxon>Agaricomycotina</taxon>
        <taxon>Agaricomycetes</taxon>
        <taxon>Polyporales</taxon>
        <taxon>Polyporaceae</taxon>
        <taxon>Ganoderma</taxon>
    </lineage>
</organism>
<protein>
    <submittedName>
        <fullName evidence="1">Uncharacterized protein</fullName>
    </submittedName>
</protein>
<evidence type="ECO:0000313" key="2">
    <source>
        <dbReference type="Proteomes" id="UP000230002"/>
    </source>
</evidence>
<proteinExistence type="predicted"/>
<dbReference type="OrthoDB" id="2762923at2759"/>
<evidence type="ECO:0000313" key="1">
    <source>
        <dbReference type="EMBL" id="PIL30704.1"/>
    </source>
</evidence>
<reference evidence="1 2" key="1">
    <citation type="journal article" date="2015" name="Sci. Rep.">
        <title>Chromosome-level genome map provides insights into diverse defense mechanisms in the medicinal fungus Ganoderma sinense.</title>
        <authorList>
            <person name="Zhu Y."/>
            <person name="Xu J."/>
            <person name="Sun C."/>
            <person name="Zhou S."/>
            <person name="Xu H."/>
            <person name="Nelson D.R."/>
            <person name="Qian J."/>
            <person name="Song J."/>
            <person name="Luo H."/>
            <person name="Xiang L."/>
            <person name="Li Y."/>
            <person name="Xu Z."/>
            <person name="Ji A."/>
            <person name="Wang L."/>
            <person name="Lu S."/>
            <person name="Hayward A."/>
            <person name="Sun W."/>
            <person name="Li X."/>
            <person name="Schwartz D.C."/>
            <person name="Wang Y."/>
            <person name="Chen S."/>
        </authorList>
    </citation>
    <scope>NUCLEOTIDE SEQUENCE [LARGE SCALE GENOMIC DNA]</scope>
    <source>
        <strain evidence="1 2">ZZ0214-1</strain>
    </source>
</reference>
<name>A0A2G8SAC7_9APHY</name>
<dbReference type="EMBL" id="AYKW01000013">
    <property type="protein sequence ID" value="PIL30704.1"/>
    <property type="molecule type" value="Genomic_DNA"/>
</dbReference>
<accession>A0A2G8SAC7</accession>
<dbReference type="Proteomes" id="UP000230002">
    <property type="component" value="Unassembled WGS sequence"/>
</dbReference>
<keyword evidence="2" id="KW-1185">Reference proteome</keyword>
<sequence>MPPVAPLPFWPINGIEFDPALHLERVLSVFGCSTSCSFFSTEQDRAYASTVFSNVRDPHTGLQRFHCFPEARPIFTRMDDWLHRDHDHPVDSDLVFQHPRYYSFPSLFTRPILVAGISETDGGFVDDALYTVARIHVADIHLRWSEISRGALDASYSPSRYPRGAYPFDHSYFRGVCSQFRPLPSASPSNLPLRHSATGLPVAQGSYRALMQLIVDFDLDHPPEHPSDPEWYLMRVPTATYIDQLLSYSGFWWPDLDAIVRRLRLLAVATWLDEQRRLYAHSPSELRRAILGSGVALSDWQHDADDDGWGWLMAGF</sequence>